<dbReference type="GO" id="GO:0004622">
    <property type="term" value="F:phosphatidylcholine lysophospholipase activity"/>
    <property type="evidence" value="ECO:0007669"/>
    <property type="project" value="TreeGrafter"/>
</dbReference>
<evidence type="ECO:0000313" key="2">
    <source>
        <dbReference type="EMBL" id="NEU05967.1"/>
    </source>
</evidence>
<proteinExistence type="predicted"/>
<protein>
    <submittedName>
        <fullName evidence="2">Acyl-CoA thioesterase</fullName>
    </submittedName>
</protein>
<name>A0A6M0H610_9CLOT</name>
<sequence>MKTILCIGDSITYGYGIDFKESWFYLIKNEYKEYKFINSGINGDTTVGMMNRLTSEINLHSPDIIILLGGSNDFLCNRKISDALDNIKIIIKESLEKNIIPIILSPPKMSENMAIKRWDCYCNYKNVNCIIESYEKELQNICKENSIKFVNLTKEFNEWNEDLYTDGVHLSYEGNCIVYKSLLNSLKSTL</sequence>
<dbReference type="InterPro" id="IPR051532">
    <property type="entry name" value="Ester_Hydrolysis_Enzymes"/>
</dbReference>
<dbReference type="Proteomes" id="UP000481872">
    <property type="component" value="Unassembled WGS sequence"/>
</dbReference>
<dbReference type="InterPro" id="IPR013830">
    <property type="entry name" value="SGNH_hydro"/>
</dbReference>
<dbReference type="SUPFAM" id="SSF52266">
    <property type="entry name" value="SGNH hydrolase"/>
    <property type="match status" value="1"/>
</dbReference>
<keyword evidence="3" id="KW-1185">Reference proteome</keyword>
<dbReference type="Gene3D" id="3.40.50.1110">
    <property type="entry name" value="SGNH hydrolase"/>
    <property type="match status" value="1"/>
</dbReference>
<comment type="caution">
    <text evidence="2">The sequence shown here is derived from an EMBL/GenBank/DDBJ whole genome shotgun (WGS) entry which is preliminary data.</text>
</comment>
<reference evidence="2 3" key="1">
    <citation type="submission" date="2020-02" db="EMBL/GenBank/DDBJ databases">
        <title>Genome assembly of a novel Clostridium senegalense strain.</title>
        <authorList>
            <person name="Gupta T.B."/>
            <person name="Jauregui R."/>
            <person name="Maclean P."/>
            <person name="Nawarathana A."/>
            <person name="Brightwell G."/>
        </authorList>
    </citation>
    <scope>NUCLEOTIDE SEQUENCE [LARGE SCALE GENOMIC DNA]</scope>
    <source>
        <strain evidence="2 3">AGRFS4</strain>
    </source>
</reference>
<evidence type="ECO:0000313" key="3">
    <source>
        <dbReference type="Proteomes" id="UP000481872"/>
    </source>
</evidence>
<dbReference type="RefSeq" id="WP_061996507.1">
    <property type="nucleotide sequence ID" value="NZ_JAAGPU010000029.1"/>
</dbReference>
<evidence type="ECO:0000259" key="1">
    <source>
        <dbReference type="Pfam" id="PF13472"/>
    </source>
</evidence>
<dbReference type="PANTHER" id="PTHR30383">
    <property type="entry name" value="THIOESTERASE 1/PROTEASE 1/LYSOPHOSPHOLIPASE L1"/>
    <property type="match status" value="1"/>
</dbReference>
<dbReference type="AlphaFoldDB" id="A0A6M0H610"/>
<organism evidence="2 3">
    <name type="scientific">Clostridium senegalense</name>
    <dbReference type="NCBI Taxonomy" id="1465809"/>
    <lineage>
        <taxon>Bacteria</taxon>
        <taxon>Bacillati</taxon>
        <taxon>Bacillota</taxon>
        <taxon>Clostridia</taxon>
        <taxon>Eubacteriales</taxon>
        <taxon>Clostridiaceae</taxon>
        <taxon>Clostridium</taxon>
    </lineage>
</organism>
<accession>A0A6M0H610</accession>
<dbReference type="Pfam" id="PF13472">
    <property type="entry name" value="Lipase_GDSL_2"/>
    <property type="match status" value="1"/>
</dbReference>
<dbReference type="PANTHER" id="PTHR30383:SF5">
    <property type="entry name" value="SGNH HYDROLASE-TYPE ESTERASE DOMAIN-CONTAINING PROTEIN"/>
    <property type="match status" value="1"/>
</dbReference>
<gene>
    <name evidence="2" type="ORF">G3M99_14110</name>
</gene>
<dbReference type="InterPro" id="IPR036514">
    <property type="entry name" value="SGNH_hydro_sf"/>
</dbReference>
<feature type="domain" description="SGNH hydrolase-type esterase" evidence="1">
    <location>
        <begin position="6"/>
        <end position="175"/>
    </location>
</feature>
<dbReference type="EMBL" id="JAAGPU010000029">
    <property type="protein sequence ID" value="NEU05967.1"/>
    <property type="molecule type" value="Genomic_DNA"/>
</dbReference>